<keyword evidence="2" id="KW-1185">Reference proteome</keyword>
<dbReference type="Proteomes" id="UP000219215">
    <property type="component" value="Chromosome DPRO"/>
</dbReference>
<protein>
    <submittedName>
        <fullName evidence="1">Uncharacterized protein</fullName>
    </submittedName>
</protein>
<reference evidence="2" key="1">
    <citation type="submission" date="2017-09" db="EMBL/GenBank/DDBJ databases">
        <authorList>
            <person name="Regsiter A."/>
            <person name="William W."/>
        </authorList>
    </citation>
    <scope>NUCLEOTIDE SEQUENCE [LARGE SCALE GENOMIC DNA]</scope>
    <source>
        <strain evidence="2">500-1</strain>
    </source>
</reference>
<dbReference type="AlphaFoldDB" id="A0A2C8F5A9"/>
<name>A0A2C8F5A9_9BACT</name>
<sequence>MGQSSAYANYSIQPQFLFYEPPLGSSWKPHNADYKKTTGFRTVVFFLDKRRLRACNKEREDDLRH</sequence>
<accession>A0A2C8F5A9</accession>
<evidence type="ECO:0000313" key="2">
    <source>
        <dbReference type="Proteomes" id="UP000219215"/>
    </source>
</evidence>
<proteinExistence type="predicted"/>
<evidence type="ECO:0000313" key="1">
    <source>
        <dbReference type="EMBL" id="SOB57785.1"/>
    </source>
</evidence>
<dbReference type="KEGG" id="pprf:DPRO_0894"/>
<organism evidence="1 2">
    <name type="scientific">Pseudodesulfovibrio profundus</name>
    <dbReference type="NCBI Taxonomy" id="57320"/>
    <lineage>
        <taxon>Bacteria</taxon>
        <taxon>Pseudomonadati</taxon>
        <taxon>Thermodesulfobacteriota</taxon>
        <taxon>Desulfovibrionia</taxon>
        <taxon>Desulfovibrionales</taxon>
        <taxon>Desulfovibrionaceae</taxon>
    </lineage>
</organism>
<gene>
    <name evidence="1" type="ORF">DPRO_0894</name>
</gene>
<dbReference type="EMBL" id="LT907975">
    <property type="protein sequence ID" value="SOB57785.1"/>
    <property type="molecule type" value="Genomic_DNA"/>
</dbReference>